<sequence>MGSCMSSLSADQPRKHNLTKWCNAMLNKNRRGRESRNVGKSKSKRGLFSRFGVSTDLSKVQNGVAVSDGCYDENLLHRLSNRLFFNGASVNSCLFTQQGRKGTNQDAMLVWENFASKEDTIFCGVFDGHGPYGHMVAKKVRDSLPLKLLDKWQLCCNDDDGALVNDDNISSNSEETASVNVVEDWHEPVDGVEESENLPELYLVLRKCMLRAFKSMDTELKLHPNIDCFCSGSTTVTVIKKGSDLVIGNVGDSRAVLATRSKDNSLFPVQLTVDLKPNLPKEAARIHQCEGRVFALQDEPGVSRVWLPNNDSPGLAMARAFGDFCLKDYGLISVPDISYHHLNDNDEFVVLATDGVWDVLSNKEAVDIIDSAPTRATAARALVDCAVRAWRLKFPTSKTDDCAVVCLFLKPPSSSDDQSGGTSVAKTCPDNVEVKVKTESDSESSPRPAEIQLSTITESEHPGQVNEIEHITEDNVPERCRSTRRLVDCISTDEEEEWSALEGYSRVNSLLTLPRFPADEKNPKRK</sequence>
<dbReference type="EMBL" id="LFYR01001508">
    <property type="protein sequence ID" value="KMZ61224.1"/>
    <property type="molecule type" value="Genomic_DNA"/>
</dbReference>
<comment type="catalytic activity">
    <reaction evidence="10">
        <text>O-phospho-L-seryl-[protein] + H2O = L-seryl-[protein] + phosphate</text>
        <dbReference type="Rhea" id="RHEA:20629"/>
        <dbReference type="Rhea" id="RHEA-COMP:9863"/>
        <dbReference type="Rhea" id="RHEA-COMP:11604"/>
        <dbReference type="ChEBI" id="CHEBI:15377"/>
        <dbReference type="ChEBI" id="CHEBI:29999"/>
        <dbReference type="ChEBI" id="CHEBI:43474"/>
        <dbReference type="ChEBI" id="CHEBI:83421"/>
        <dbReference type="EC" id="3.1.3.16"/>
    </reaction>
</comment>
<dbReference type="GO" id="GO:1902531">
    <property type="term" value="P:regulation of intracellular signal transduction"/>
    <property type="evidence" value="ECO:0000318"/>
    <property type="project" value="GO_Central"/>
</dbReference>
<comment type="cofactor">
    <cofactor evidence="1">
        <name>Mn(2+)</name>
        <dbReference type="ChEBI" id="CHEBI:29035"/>
    </cofactor>
</comment>
<dbReference type="FunFam" id="3.60.40.10:FF:000024">
    <property type="entry name" value="probable protein phosphatase 2C 33"/>
    <property type="match status" value="1"/>
</dbReference>
<evidence type="ECO:0000259" key="12">
    <source>
        <dbReference type="PROSITE" id="PS51746"/>
    </source>
</evidence>
<evidence type="ECO:0000256" key="8">
    <source>
        <dbReference type="ARBA" id="ARBA00022912"/>
    </source>
</evidence>
<protein>
    <recommendedName>
        <fullName evidence="4">protein-serine/threonine phosphatase</fullName>
        <ecNumber evidence="4">3.1.3.16</ecNumber>
    </recommendedName>
</protein>
<proteinExistence type="inferred from homology"/>
<evidence type="ECO:0000256" key="3">
    <source>
        <dbReference type="ARBA" id="ARBA00006702"/>
    </source>
</evidence>
<dbReference type="CDD" id="cd00143">
    <property type="entry name" value="PP2Cc"/>
    <property type="match status" value="1"/>
</dbReference>
<evidence type="ECO:0000256" key="4">
    <source>
        <dbReference type="ARBA" id="ARBA00013081"/>
    </source>
</evidence>
<evidence type="ECO:0000256" key="9">
    <source>
        <dbReference type="ARBA" id="ARBA00023211"/>
    </source>
</evidence>
<dbReference type="PANTHER" id="PTHR47992">
    <property type="entry name" value="PROTEIN PHOSPHATASE"/>
    <property type="match status" value="1"/>
</dbReference>
<dbReference type="GO" id="GO:0004722">
    <property type="term" value="F:protein serine/threonine phosphatase activity"/>
    <property type="evidence" value="ECO:0000318"/>
    <property type="project" value="GO_Central"/>
</dbReference>
<comment type="catalytic activity">
    <reaction evidence="11">
        <text>O-phospho-L-threonyl-[protein] + H2O = L-threonyl-[protein] + phosphate</text>
        <dbReference type="Rhea" id="RHEA:47004"/>
        <dbReference type="Rhea" id="RHEA-COMP:11060"/>
        <dbReference type="Rhea" id="RHEA-COMP:11605"/>
        <dbReference type="ChEBI" id="CHEBI:15377"/>
        <dbReference type="ChEBI" id="CHEBI:30013"/>
        <dbReference type="ChEBI" id="CHEBI:43474"/>
        <dbReference type="ChEBI" id="CHEBI:61977"/>
        <dbReference type="EC" id="3.1.3.16"/>
    </reaction>
</comment>
<evidence type="ECO:0000313" key="14">
    <source>
        <dbReference type="Proteomes" id="UP000036987"/>
    </source>
</evidence>
<keyword evidence="7" id="KW-0460">Magnesium</keyword>
<dbReference type="OMA" id="CGVESKM"/>
<feature type="domain" description="PPM-type phosphatase" evidence="12">
    <location>
        <begin position="91"/>
        <end position="409"/>
    </location>
</feature>
<keyword evidence="5" id="KW-0479">Metal-binding</keyword>
<comment type="similarity">
    <text evidence="3">Belongs to the PP2C family.</text>
</comment>
<evidence type="ECO:0000256" key="2">
    <source>
        <dbReference type="ARBA" id="ARBA00001946"/>
    </source>
</evidence>
<dbReference type="InterPro" id="IPR015655">
    <property type="entry name" value="PP2C"/>
</dbReference>
<dbReference type="InterPro" id="IPR036457">
    <property type="entry name" value="PPM-type-like_dom_sf"/>
</dbReference>
<dbReference type="SUPFAM" id="SSF81606">
    <property type="entry name" value="PP2C-like"/>
    <property type="match status" value="1"/>
</dbReference>
<dbReference type="OrthoDB" id="10264738at2759"/>
<dbReference type="Proteomes" id="UP000036987">
    <property type="component" value="Unassembled WGS sequence"/>
</dbReference>
<dbReference type="PROSITE" id="PS51746">
    <property type="entry name" value="PPM_2"/>
    <property type="match status" value="1"/>
</dbReference>
<evidence type="ECO:0000313" key="13">
    <source>
        <dbReference type="EMBL" id="KMZ61224.1"/>
    </source>
</evidence>
<keyword evidence="6" id="KW-0378">Hydrolase</keyword>
<keyword evidence="8" id="KW-0904">Protein phosphatase</keyword>
<reference evidence="14" key="1">
    <citation type="journal article" date="2016" name="Nature">
        <title>The genome of the seagrass Zostera marina reveals angiosperm adaptation to the sea.</title>
        <authorList>
            <person name="Olsen J.L."/>
            <person name="Rouze P."/>
            <person name="Verhelst B."/>
            <person name="Lin Y.-C."/>
            <person name="Bayer T."/>
            <person name="Collen J."/>
            <person name="Dattolo E."/>
            <person name="De Paoli E."/>
            <person name="Dittami S."/>
            <person name="Maumus F."/>
            <person name="Michel G."/>
            <person name="Kersting A."/>
            <person name="Lauritano C."/>
            <person name="Lohaus R."/>
            <person name="Toepel M."/>
            <person name="Tonon T."/>
            <person name="Vanneste K."/>
            <person name="Amirebrahimi M."/>
            <person name="Brakel J."/>
            <person name="Bostroem C."/>
            <person name="Chovatia M."/>
            <person name="Grimwood J."/>
            <person name="Jenkins J.W."/>
            <person name="Jueterbock A."/>
            <person name="Mraz A."/>
            <person name="Stam W.T."/>
            <person name="Tice H."/>
            <person name="Bornberg-Bauer E."/>
            <person name="Green P.J."/>
            <person name="Pearson G.A."/>
            <person name="Procaccini G."/>
            <person name="Duarte C.M."/>
            <person name="Schmutz J."/>
            <person name="Reusch T.B.H."/>
            <person name="Van de Peer Y."/>
        </authorList>
    </citation>
    <scope>NUCLEOTIDE SEQUENCE [LARGE SCALE GENOMIC DNA]</scope>
    <source>
        <strain evidence="14">cv. Finnish</strain>
    </source>
</reference>
<gene>
    <name evidence="13" type="ORF">ZOSMA_53G00040</name>
</gene>
<dbReference type="AlphaFoldDB" id="A0A0K9NWT2"/>
<evidence type="ECO:0000256" key="1">
    <source>
        <dbReference type="ARBA" id="ARBA00001936"/>
    </source>
</evidence>
<dbReference type="SMART" id="SM00332">
    <property type="entry name" value="PP2Cc"/>
    <property type="match status" value="1"/>
</dbReference>
<accession>A0A0K9NWT2</accession>
<evidence type="ECO:0000256" key="11">
    <source>
        <dbReference type="ARBA" id="ARBA00048336"/>
    </source>
</evidence>
<keyword evidence="9" id="KW-0464">Manganese</keyword>
<keyword evidence="14" id="KW-1185">Reference proteome</keyword>
<evidence type="ECO:0000256" key="7">
    <source>
        <dbReference type="ARBA" id="ARBA00022842"/>
    </source>
</evidence>
<dbReference type="EC" id="3.1.3.16" evidence="4"/>
<name>A0A0K9NWT2_ZOSMR</name>
<dbReference type="STRING" id="29655.A0A0K9NWT2"/>
<organism evidence="13 14">
    <name type="scientific">Zostera marina</name>
    <name type="common">Eelgrass</name>
    <dbReference type="NCBI Taxonomy" id="29655"/>
    <lineage>
        <taxon>Eukaryota</taxon>
        <taxon>Viridiplantae</taxon>
        <taxon>Streptophyta</taxon>
        <taxon>Embryophyta</taxon>
        <taxon>Tracheophyta</taxon>
        <taxon>Spermatophyta</taxon>
        <taxon>Magnoliopsida</taxon>
        <taxon>Liliopsida</taxon>
        <taxon>Zosteraceae</taxon>
        <taxon>Zostera</taxon>
    </lineage>
</organism>
<dbReference type="GO" id="GO:0046872">
    <property type="term" value="F:metal ion binding"/>
    <property type="evidence" value="ECO:0007669"/>
    <property type="project" value="UniProtKB-KW"/>
</dbReference>
<evidence type="ECO:0000256" key="6">
    <source>
        <dbReference type="ARBA" id="ARBA00022801"/>
    </source>
</evidence>
<dbReference type="InterPro" id="IPR001932">
    <property type="entry name" value="PPM-type_phosphatase-like_dom"/>
</dbReference>
<evidence type="ECO:0000256" key="10">
    <source>
        <dbReference type="ARBA" id="ARBA00047761"/>
    </source>
</evidence>
<comment type="cofactor">
    <cofactor evidence="2">
        <name>Mg(2+)</name>
        <dbReference type="ChEBI" id="CHEBI:18420"/>
    </cofactor>
</comment>
<dbReference type="Gene3D" id="3.60.40.10">
    <property type="entry name" value="PPM-type phosphatase domain"/>
    <property type="match status" value="1"/>
</dbReference>
<dbReference type="Pfam" id="PF00481">
    <property type="entry name" value="PP2C"/>
    <property type="match status" value="1"/>
</dbReference>
<comment type="caution">
    <text evidence="13">The sequence shown here is derived from an EMBL/GenBank/DDBJ whole genome shotgun (WGS) entry which is preliminary data.</text>
</comment>
<evidence type="ECO:0000256" key="5">
    <source>
        <dbReference type="ARBA" id="ARBA00022723"/>
    </source>
</evidence>